<keyword evidence="2" id="KW-0472">Membrane</keyword>
<dbReference type="Pfam" id="PF01026">
    <property type="entry name" value="TatD_DNase"/>
    <property type="match status" value="1"/>
</dbReference>
<protein>
    <submittedName>
        <fullName evidence="3">SFRICE_006165</fullName>
    </submittedName>
</protein>
<dbReference type="GO" id="GO:0016788">
    <property type="term" value="F:hydrolase activity, acting on ester bonds"/>
    <property type="evidence" value="ECO:0007669"/>
    <property type="project" value="InterPro"/>
</dbReference>
<dbReference type="SUPFAM" id="SSF51556">
    <property type="entry name" value="Metallo-dependent hydrolases"/>
    <property type="match status" value="1"/>
</dbReference>
<name>A0A2H1WJQ3_SPOFR</name>
<feature type="transmembrane region" description="Helical" evidence="2">
    <location>
        <begin position="256"/>
        <end position="278"/>
    </location>
</feature>
<evidence type="ECO:0000256" key="1">
    <source>
        <dbReference type="ARBA" id="ARBA00009275"/>
    </source>
</evidence>
<reference evidence="3" key="1">
    <citation type="submission" date="2016-07" db="EMBL/GenBank/DDBJ databases">
        <authorList>
            <person name="Bretaudeau A."/>
        </authorList>
    </citation>
    <scope>NUCLEOTIDE SEQUENCE</scope>
    <source>
        <strain evidence="3">Rice</strain>
        <tissue evidence="3">Whole body</tissue>
    </source>
</reference>
<comment type="similarity">
    <text evidence="1">Belongs to the metallo-dependent hydrolases superfamily. TatD-type hydrolase family.</text>
</comment>
<dbReference type="InterPro" id="IPR032466">
    <property type="entry name" value="Metal_Hydrolase"/>
</dbReference>
<dbReference type="EMBL" id="ODYU01009033">
    <property type="protein sequence ID" value="SOQ53142.1"/>
    <property type="molecule type" value="Genomic_DNA"/>
</dbReference>
<accession>A0A2H1WJQ3</accession>
<organism evidence="3">
    <name type="scientific">Spodoptera frugiperda</name>
    <name type="common">Fall armyworm</name>
    <dbReference type="NCBI Taxonomy" id="7108"/>
    <lineage>
        <taxon>Eukaryota</taxon>
        <taxon>Metazoa</taxon>
        <taxon>Ecdysozoa</taxon>
        <taxon>Arthropoda</taxon>
        <taxon>Hexapoda</taxon>
        <taxon>Insecta</taxon>
        <taxon>Pterygota</taxon>
        <taxon>Neoptera</taxon>
        <taxon>Endopterygota</taxon>
        <taxon>Lepidoptera</taxon>
        <taxon>Glossata</taxon>
        <taxon>Ditrysia</taxon>
        <taxon>Noctuoidea</taxon>
        <taxon>Noctuidae</taxon>
        <taxon>Amphipyrinae</taxon>
        <taxon>Spodoptera</taxon>
    </lineage>
</organism>
<keyword evidence="2" id="KW-0812">Transmembrane</keyword>
<dbReference type="Gene3D" id="3.20.20.140">
    <property type="entry name" value="Metal-dependent hydrolases"/>
    <property type="match status" value="1"/>
</dbReference>
<dbReference type="AlphaFoldDB" id="A0A2H1WJQ3"/>
<sequence length="281" mass="31222">MVSNRPRLSTPEIPEALQVRCWTLGVRNLRVIGESVIEMIRKHGVWNCVQDMAIGSPPITWDFNTKMVKSGCTLYSGITCRVHPHDAKSMIEEDMWGDLQEIAAAPECVAVGECGLNYSKDFSEPSVQREVFKRQIKFVSLYVCLSLNKVKTAKGIGMKYGTGVDYGLSFERGGNRAMTSPALGEVRESIRFLLTKNHPLPTPGFRAEPPTNPLGRIGKIWKGAGGIWASGNLTHTAQAFFQDGFLFRVFLIHQRCAMLCCCGCVWLPPIIFFVSNLVHIA</sequence>
<evidence type="ECO:0000313" key="3">
    <source>
        <dbReference type="EMBL" id="SOQ53142.1"/>
    </source>
</evidence>
<proteinExistence type="inferred from homology"/>
<evidence type="ECO:0000256" key="2">
    <source>
        <dbReference type="SAM" id="Phobius"/>
    </source>
</evidence>
<gene>
    <name evidence="3" type="ORF">SFRICE_006165</name>
</gene>
<dbReference type="InterPro" id="IPR001130">
    <property type="entry name" value="TatD-like"/>
</dbReference>
<keyword evidence="2" id="KW-1133">Transmembrane helix</keyword>